<dbReference type="RefSeq" id="XP_011381050.1">
    <property type="nucleotide sequence ID" value="XM_011382748.2"/>
</dbReference>
<name>A0A6P3RWW8_PTEVA</name>
<dbReference type="KEGG" id="pvp:105307302"/>
<dbReference type="PANTHER" id="PTHR11437:SF11">
    <property type="entry name" value="INACTIVE RIBONUCLEASE-LIKE PROTEIN 13-RELATED"/>
    <property type="match status" value="1"/>
</dbReference>
<gene>
    <name evidence="7" type="primary">RNASE13</name>
</gene>
<feature type="signal peptide" evidence="4">
    <location>
        <begin position="1"/>
        <end position="20"/>
    </location>
</feature>
<organism evidence="6 7">
    <name type="scientific">Pteropus vampyrus</name>
    <name type="common">Large flying fox</name>
    <dbReference type="NCBI Taxonomy" id="132908"/>
    <lineage>
        <taxon>Eukaryota</taxon>
        <taxon>Metazoa</taxon>
        <taxon>Chordata</taxon>
        <taxon>Craniata</taxon>
        <taxon>Vertebrata</taxon>
        <taxon>Euteleostomi</taxon>
        <taxon>Mammalia</taxon>
        <taxon>Eutheria</taxon>
        <taxon>Laurasiatheria</taxon>
        <taxon>Chiroptera</taxon>
        <taxon>Yinpterochiroptera</taxon>
        <taxon>Pteropodoidea</taxon>
        <taxon>Pteropodidae</taxon>
        <taxon>Pteropodinae</taxon>
        <taxon>Pteropus</taxon>
    </lineage>
</organism>
<evidence type="ECO:0000256" key="1">
    <source>
        <dbReference type="ARBA" id="ARBA00004613"/>
    </source>
</evidence>
<dbReference type="SUPFAM" id="SSF54076">
    <property type="entry name" value="RNase A-like"/>
    <property type="match status" value="1"/>
</dbReference>
<dbReference type="GO" id="GO:0003676">
    <property type="term" value="F:nucleic acid binding"/>
    <property type="evidence" value="ECO:0007669"/>
    <property type="project" value="InterPro"/>
</dbReference>
<dbReference type="InterPro" id="IPR036816">
    <property type="entry name" value="RNaseA-like_dom_sf"/>
</dbReference>
<evidence type="ECO:0000256" key="3">
    <source>
        <dbReference type="ARBA" id="ARBA00022525"/>
    </source>
</evidence>
<keyword evidence="3" id="KW-0964">Secreted</keyword>
<dbReference type="SMART" id="SM00092">
    <property type="entry name" value="RNAse_Pc"/>
    <property type="match status" value="1"/>
</dbReference>
<evidence type="ECO:0000256" key="4">
    <source>
        <dbReference type="SAM" id="SignalP"/>
    </source>
</evidence>
<dbReference type="GeneID" id="105307302"/>
<feature type="chain" id="PRO_5028379722" evidence="4">
    <location>
        <begin position="21"/>
        <end position="153"/>
    </location>
</feature>
<proteinExistence type="inferred from homology"/>
<comment type="similarity">
    <text evidence="2">Belongs to the pancreatic ribonuclease family.</text>
</comment>
<dbReference type="CTD" id="440163"/>
<evidence type="ECO:0000259" key="5">
    <source>
        <dbReference type="SMART" id="SM00092"/>
    </source>
</evidence>
<dbReference type="OrthoDB" id="9445850at2759"/>
<dbReference type="AlphaFoldDB" id="A0A6P3RWW8"/>
<dbReference type="Proteomes" id="UP000515202">
    <property type="component" value="Unplaced"/>
</dbReference>
<dbReference type="Pfam" id="PF00074">
    <property type="entry name" value="RnaseA"/>
    <property type="match status" value="1"/>
</dbReference>
<dbReference type="InterPro" id="IPR023412">
    <property type="entry name" value="RNaseA_domain"/>
</dbReference>
<dbReference type="GO" id="GO:0005576">
    <property type="term" value="C:extracellular region"/>
    <property type="evidence" value="ECO:0007669"/>
    <property type="project" value="UniProtKB-SubCell"/>
</dbReference>
<comment type="subcellular location">
    <subcellularLocation>
        <location evidence="1">Secreted</location>
    </subcellularLocation>
</comment>
<evidence type="ECO:0000313" key="7">
    <source>
        <dbReference type="RefSeq" id="XP_011381050.1"/>
    </source>
</evidence>
<keyword evidence="4" id="KW-0732">Signal</keyword>
<evidence type="ECO:0000256" key="2">
    <source>
        <dbReference type="ARBA" id="ARBA00005600"/>
    </source>
</evidence>
<feature type="domain" description="Ribonuclease A-domain" evidence="5">
    <location>
        <begin position="24"/>
        <end position="151"/>
    </location>
</feature>
<dbReference type="GO" id="GO:0050830">
    <property type="term" value="P:defense response to Gram-positive bacterium"/>
    <property type="evidence" value="ECO:0007669"/>
    <property type="project" value="TreeGrafter"/>
</dbReference>
<reference evidence="7" key="1">
    <citation type="submission" date="2025-08" db="UniProtKB">
        <authorList>
            <consortium name="RefSeq"/>
        </authorList>
    </citation>
    <scope>IDENTIFICATION</scope>
    <source>
        <tissue evidence="7">Kidney</tissue>
    </source>
</reference>
<sequence>MAPAAAWLLLLHLSLEPALVMNIGLQMAIRNFRIVNIDYPKVKYPVDFQGYCNGMMSYVRGKKQDWYCPETHYVIHAPWRAIQKLCKHCENFCDNYNQYCTVTKDSLPITICSRVTKQPPPSCSYNGTLTNQRIYLFCSQKYEGQPIDVIGTY</sequence>
<protein>
    <submittedName>
        <fullName evidence="7">Probable inactive ribonuclease-like protein 13</fullName>
    </submittedName>
</protein>
<keyword evidence="6" id="KW-1185">Reference proteome</keyword>
<dbReference type="PANTHER" id="PTHR11437">
    <property type="entry name" value="RIBONUCLEASE"/>
    <property type="match status" value="1"/>
</dbReference>
<dbReference type="Gene3D" id="3.10.130.10">
    <property type="entry name" value="Ribonuclease A-like domain"/>
    <property type="match status" value="1"/>
</dbReference>
<dbReference type="InterPro" id="IPR001427">
    <property type="entry name" value="RNaseA"/>
</dbReference>
<accession>A0A6P3RWW8</accession>
<evidence type="ECO:0000313" key="6">
    <source>
        <dbReference type="Proteomes" id="UP000515202"/>
    </source>
</evidence>